<evidence type="ECO:0000313" key="2">
    <source>
        <dbReference type="Proteomes" id="UP000024635"/>
    </source>
</evidence>
<proteinExistence type="predicted"/>
<dbReference type="EMBL" id="JARK01001353">
    <property type="protein sequence ID" value="EYC22432.1"/>
    <property type="molecule type" value="Genomic_DNA"/>
</dbReference>
<dbReference type="Proteomes" id="UP000024635">
    <property type="component" value="Unassembled WGS sequence"/>
</dbReference>
<protein>
    <submittedName>
        <fullName evidence="1">Uncharacterized protein</fullName>
    </submittedName>
</protein>
<accession>A0A016V5Y9</accession>
<sequence>MVKDIFPPFWSLPGSYIKAQFSVANIVYSCLLINSSSSRLQGHNIFSVTSRSDLHDIFYLVEIRRSRFFRV</sequence>
<dbReference type="AlphaFoldDB" id="A0A016V5Y9"/>
<evidence type="ECO:0000313" key="1">
    <source>
        <dbReference type="EMBL" id="EYC22432.1"/>
    </source>
</evidence>
<name>A0A016V5Y9_9BILA</name>
<gene>
    <name evidence="1" type="primary">Acey_s0017.g3346</name>
    <name evidence="1" type="ORF">Y032_0017g3346</name>
</gene>
<reference evidence="2" key="1">
    <citation type="journal article" date="2015" name="Nat. Genet.">
        <title>The genome and transcriptome of the zoonotic hookworm Ancylostoma ceylanicum identify infection-specific gene families.</title>
        <authorList>
            <person name="Schwarz E.M."/>
            <person name="Hu Y."/>
            <person name="Antoshechkin I."/>
            <person name="Miller M.M."/>
            <person name="Sternberg P.W."/>
            <person name="Aroian R.V."/>
        </authorList>
    </citation>
    <scope>NUCLEOTIDE SEQUENCE</scope>
    <source>
        <strain evidence="2">HY135</strain>
    </source>
</reference>
<organism evidence="1 2">
    <name type="scientific">Ancylostoma ceylanicum</name>
    <dbReference type="NCBI Taxonomy" id="53326"/>
    <lineage>
        <taxon>Eukaryota</taxon>
        <taxon>Metazoa</taxon>
        <taxon>Ecdysozoa</taxon>
        <taxon>Nematoda</taxon>
        <taxon>Chromadorea</taxon>
        <taxon>Rhabditida</taxon>
        <taxon>Rhabditina</taxon>
        <taxon>Rhabditomorpha</taxon>
        <taxon>Strongyloidea</taxon>
        <taxon>Ancylostomatidae</taxon>
        <taxon>Ancylostomatinae</taxon>
        <taxon>Ancylostoma</taxon>
    </lineage>
</organism>
<comment type="caution">
    <text evidence="1">The sequence shown here is derived from an EMBL/GenBank/DDBJ whole genome shotgun (WGS) entry which is preliminary data.</text>
</comment>
<dbReference type="PROSITE" id="PS51257">
    <property type="entry name" value="PROKAR_LIPOPROTEIN"/>
    <property type="match status" value="1"/>
</dbReference>
<keyword evidence="2" id="KW-1185">Reference proteome</keyword>